<accession>A0A7Y9DRA2</accession>
<evidence type="ECO:0000313" key="3">
    <source>
        <dbReference type="Proteomes" id="UP000535890"/>
    </source>
</evidence>
<dbReference type="Proteomes" id="UP000535890">
    <property type="component" value="Unassembled WGS sequence"/>
</dbReference>
<dbReference type="EMBL" id="JACCBN010000001">
    <property type="protein sequence ID" value="NYD33929.1"/>
    <property type="molecule type" value="Genomic_DNA"/>
</dbReference>
<gene>
    <name evidence="2" type="ORF">BJ983_000031</name>
</gene>
<keyword evidence="1" id="KW-0472">Membrane</keyword>
<protein>
    <submittedName>
        <fullName evidence="2">Uncharacterized protein</fullName>
    </submittedName>
</protein>
<keyword evidence="3" id="KW-1185">Reference proteome</keyword>
<keyword evidence="1" id="KW-1133">Transmembrane helix</keyword>
<comment type="caution">
    <text evidence="2">The sequence shown here is derived from an EMBL/GenBank/DDBJ whole genome shotgun (WGS) entry which is preliminary data.</text>
</comment>
<dbReference type="RefSeq" id="WP_281376241.1">
    <property type="nucleotide sequence ID" value="NZ_BAABHP010000012.1"/>
</dbReference>
<feature type="transmembrane region" description="Helical" evidence="1">
    <location>
        <begin position="20"/>
        <end position="39"/>
    </location>
</feature>
<reference evidence="2 3" key="1">
    <citation type="submission" date="2020-07" db="EMBL/GenBank/DDBJ databases">
        <title>Sequencing the genomes of 1000 actinobacteria strains.</title>
        <authorList>
            <person name="Klenk H.-P."/>
        </authorList>
    </citation>
    <scope>NUCLEOTIDE SEQUENCE [LARGE SCALE GENOMIC DNA]</scope>
    <source>
        <strain evidence="2 3">DSM 45772</strain>
    </source>
</reference>
<proteinExistence type="predicted"/>
<evidence type="ECO:0000313" key="2">
    <source>
        <dbReference type="EMBL" id="NYD33929.1"/>
    </source>
</evidence>
<sequence>MSDDQRDGELDTAPAPWTKIVTVVVLLAFVLALLVGALLV</sequence>
<name>A0A7Y9DRA2_9PSEU</name>
<dbReference type="AlphaFoldDB" id="A0A7Y9DRA2"/>
<evidence type="ECO:0000256" key="1">
    <source>
        <dbReference type="SAM" id="Phobius"/>
    </source>
</evidence>
<keyword evidence="1" id="KW-0812">Transmembrane</keyword>
<organism evidence="2 3">
    <name type="scientific">Actinomycetospora corticicola</name>
    <dbReference type="NCBI Taxonomy" id="663602"/>
    <lineage>
        <taxon>Bacteria</taxon>
        <taxon>Bacillati</taxon>
        <taxon>Actinomycetota</taxon>
        <taxon>Actinomycetes</taxon>
        <taxon>Pseudonocardiales</taxon>
        <taxon>Pseudonocardiaceae</taxon>
        <taxon>Actinomycetospora</taxon>
    </lineage>
</organism>